<dbReference type="EMBL" id="QGNW01002662">
    <property type="protein sequence ID" value="RVW13171.1"/>
    <property type="molecule type" value="Genomic_DNA"/>
</dbReference>
<accession>A0A438BQD6</accession>
<organism evidence="1 2">
    <name type="scientific">Vitis vinifera</name>
    <name type="common">Grape</name>
    <dbReference type="NCBI Taxonomy" id="29760"/>
    <lineage>
        <taxon>Eukaryota</taxon>
        <taxon>Viridiplantae</taxon>
        <taxon>Streptophyta</taxon>
        <taxon>Embryophyta</taxon>
        <taxon>Tracheophyta</taxon>
        <taxon>Spermatophyta</taxon>
        <taxon>Magnoliopsida</taxon>
        <taxon>eudicotyledons</taxon>
        <taxon>Gunneridae</taxon>
        <taxon>Pentapetalae</taxon>
        <taxon>rosids</taxon>
        <taxon>Vitales</taxon>
        <taxon>Vitaceae</taxon>
        <taxon>Viteae</taxon>
        <taxon>Vitis</taxon>
    </lineage>
</organism>
<dbReference type="InterPro" id="IPR052609">
    <property type="entry name" value="Ribosome_Biogenesis_Reg"/>
</dbReference>
<evidence type="ECO:0000313" key="1">
    <source>
        <dbReference type="EMBL" id="RVW13171.1"/>
    </source>
</evidence>
<gene>
    <name evidence="1" type="ORF">CK203_097773</name>
</gene>
<sequence length="530" mass="60173">MLLCSQEFKFAIYNAIRSIPEGQASECVRQLTTDISDSLKWMKTSCSVASGKESGNPKQSGSLLGFDLQVELLEKLDGVNEFISAVTERIFYNRVAECKNDFRKLRASTHWIFVLFFRLYMSCRSLYRQSISLVPPTSAKKMSAVMGDFYIAHTGRDWVEKTDWTDQGYFSWIVQPSASLPNIIQSILDLYPQDGVVTCSPLVYVLHTMALQRLVDLNRQIKSFEYLLQSNNKLVQEKLMDDDGLSQCHEKDIKSNKKKSRKWKRFVAVLREEAMGLTDFMMGSVSLVTKKQQYFSSFDDTTRKDTCAKALHEDDAWDLGVCAVNEKTLPTAIWWVLCQNIDIWCTHAAKKKLKTFLSLLICTSLPHIGSSFGEVKKHNTNEPGYQRKVSVGQISMELLSDTTLHIASRFCRNLEKSLSPLLSDAAYRDFDFNSSPNWQEVLSAFDNLSVVVSGAKYVTNDCASVAELTSHLSNRLPTEFNEEKKAFLLQSMEFTACQSKFCHFSSDLLYYDDLPVHKMPCPPSNGDCCI</sequence>
<dbReference type="PANTHER" id="PTHR15682">
    <property type="entry name" value="UNHEALTHY RIBOSOME BIOGENESIS PROTEIN 2 HOMOLOG"/>
    <property type="match status" value="1"/>
</dbReference>
<comment type="caution">
    <text evidence="1">The sequence shown here is derived from an EMBL/GenBank/DDBJ whole genome shotgun (WGS) entry which is preliminary data.</text>
</comment>
<proteinExistence type="predicted"/>
<dbReference type="AlphaFoldDB" id="A0A438BQD6"/>
<dbReference type="Proteomes" id="UP000288805">
    <property type="component" value="Unassembled WGS sequence"/>
</dbReference>
<evidence type="ECO:0000313" key="2">
    <source>
        <dbReference type="Proteomes" id="UP000288805"/>
    </source>
</evidence>
<protein>
    <submittedName>
        <fullName evidence="1">Uncharacterized protein</fullName>
    </submittedName>
</protein>
<reference evidence="1 2" key="1">
    <citation type="journal article" date="2018" name="PLoS Genet.">
        <title>Population sequencing reveals clonal diversity and ancestral inbreeding in the grapevine cultivar Chardonnay.</title>
        <authorList>
            <person name="Roach M.J."/>
            <person name="Johnson D.L."/>
            <person name="Bohlmann J."/>
            <person name="van Vuuren H.J."/>
            <person name="Jones S.J."/>
            <person name="Pretorius I.S."/>
            <person name="Schmidt S.A."/>
            <person name="Borneman A.R."/>
        </authorList>
    </citation>
    <scope>NUCLEOTIDE SEQUENCE [LARGE SCALE GENOMIC DNA]</scope>
    <source>
        <strain evidence="2">cv. Chardonnay</strain>
        <tissue evidence="1">Leaf</tissue>
    </source>
</reference>
<dbReference type="PANTHER" id="PTHR15682:SF2">
    <property type="entry name" value="UNHEALTHY RIBOSOME BIOGENESIS PROTEIN 2 HOMOLOG"/>
    <property type="match status" value="1"/>
</dbReference>
<name>A0A438BQD6_VITVI</name>